<dbReference type="Proteomes" id="UP000275078">
    <property type="component" value="Unassembled WGS sequence"/>
</dbReference>
<dbReference type="InterPro" id="IPR056513">
    <property type="entry name" value="INO80F"/>
</dbReference>
<reference evidence="5 6" key="1">
    <citation type="journal article" date="2018" name="Nat. Ecol. Evol.">
        <title>Pezizomycetes genomes reveal the molecular basis of ectomycorrhizal truffle lifestyle.</title>
        <authorList>
            <person name="Murat C."/>
            <person name="Payen T."/>
            <person name="Noel B."/>
            <person name="Kuo A."/>
            <person name="Morin E."/>
            <person name="Chen J."/>
            <person name="Kohler A."/>
            <person name="Krizsan K."/>
            <person name="Balestrini R."/>
            <person name="Da Silva C."/>
            <person name="Montanini B."/>
            <person name="Hainaut M."/>
            <person name="Levati E."/>
            <person name="Barry K.W."/>
            <person name="Belfiori B."/>
            <person name="Cichocki N."/>
            <person name="Clum A."/>
            <person name="Dockter R.B."/>
            <person name="Fauchery L."/>
            <person name="Guy J."/>
            <person name="Iotti M."/>
            <person name="Le Tacon F."/>
            <person name="Lindquist E.A."/>
            <person name="Lipzen A."/>
            <person name="Malagnac F."/>
            <person name="Mello A."/>
            <person name="Molinier V."/>
            <person name="Miyauchi S."/>
            <person name="Poulain J."/>
            <person name="Riccioni C."/>
            <person name="Rubini A."/>
            <person name="Sitrit Y."/>
            <person name="Splivallo R."/>
            <person name="Traeger S."/>
            <person name="Wang M."/>
            <person name="Zifcakova L."/>
            <person name="Wipf D."/>
            <person name="Zambonelli A."/>
            <person name="Paolocci F."/>
            <person name="Nowrousian M."/>
            <person name="Ottonello S."/>
            <person name="Baldrian P."/>
            <person name="Spatafora J.W."/>
            <person name="Henrissat B."/>
            <person name="Nagy L.G."/>
            <person name="Aury J.M."/>
            <person name="Wincker P."/>
            <person name="Grigoriev I.V."/>
            <person name="Bonfante P."/>
            <person name="Martin F.M."/>
        </authorList>
    </citation>
    <scope>NUCLEOTIDE SEQUENCE [LARGE SCALE GENOMIC DNA]</scope>
    <source>
        <strain evidence="5 6">RN42</strain>
    </source>
</reference>
<evidence type="ECO:0000256" key="1">
    <source>
        <dbReference type="ARBA" id="ARBA00004123"/>
    </source>
</evidence>
<evidence type="ECO:0000313" key="5">
    <source>
        <dbReference type="EMBL" id="RPA77797.1"/>
    </source>
</evidence>
<proteinExistence type="predicted"/>
<feature type="region of interest" description="Disordered" evidence="3">
    <location>
        <begin position="56"/>
        <end position="94"/>
    </location>
</feature>
<dbReference type="OrthoDB" id="10070927at2759"/>
<comment type="subcellular location">
    <subcellularLocation>
        <location evidence="1">Nucleus</location>
    </subcellularLocation>
</comment>
<dbReference type="AlphaFoldDB" id="A0A3N4HX84"/>
<evidence type="ECO:0000256" key="2">
    <source>
        <dbReference type="ARBA" id="ARBA00023242"/>
    </source>
</evidence>
<feature type="compositionally biased region" description="Low complexity" evidence="3">
    <location>
        <begin position="1"/>
        <end position="16"/>
    </location>
</feature>
<feature type="domain" description="INO80 complex subunit F" evidence="4">
    <location>
        <begin position="27"/>
        <end position="71"/>
    </location>
</feature>
<evidence type="ECO:0000313" key="6">
    <source>
        <dbReference type="Proteomes" id="UP000275078"/>
    </source>
</evidence>
<dbReference type="Pfam" id="PF24245">
    <property type="entry name" value="INO80F"/>
    <property type="match status" value="1"/>
</dbReference>
<organism evidence="5 6">
    <name type="scientific">Ascobolus immersus RN42</name>
    <dbReference type="NCBI Taxonomy" id="1160509"/>
    <lineage>
        <taxon>Eukaryota</taxon>
        <taxon>Fungi</taxon>
        <taxon>Dikarya</taxon>
        <taxon>Ascomycota</taxon>
        <taxon>Pezizomycotina</taxon>
        <taxon>Pezizomycetes</taxon>
        <taxon>Pezizales</taxon>
        <taxon>Ascobolaceae</taxon>
        <taxon>Ascobolus</taxon>
    </lineage>
</organism>
<feature type="region of interest" description="Disordered" evidence="3">
    <location>
        <begin position="1"/>
        <end position="26"/>
    </location>
</feature>
<gene>
    <name evidence="5" type="ORF">BJ508DRAFT_416840</name>
</gene>
<keyword evidence="6" id="KW-1185">Reference proteome</keyword>
<accession>A0A3N4HX84</accession>
<evidence type="ECO:0000256" key="3">
    <source>
        <dbReference type="SAM" id="MobiDB-lite"/>
    </source>
</evidence>
<sequence length="94" mass="10773">MPSNTANSTQQSTSSALHTKPTDDAGYRKKCLELKARIREMEAANNQLVVSIERKRRSVHRARLEQSILKQYIDEKPEKEETESEEEQDKPAST</sequence>
<keyword evidence="2" id="KW-0539">Nucleus</keyword>
<dbReference type="GO" id="GO:0005634">
    <property type="term" value="C:nucleus"/>
    <property type="evidence" value="ECO:0007669"/>
    <property type="project" value="UniProtKB-SubCell"/>
</dbReference>
<protein>
    <recommendedName>
        <fullName evidence="4">INO80 complex subunit F domain-containing protein</fullName>
    </recommendedName>
</protein>
<evidence type="ECO:0000259" key="4">
    <source>
        <dbReference type="Pfam" id="PF24245"/>
    </source>
</evidence>
<name>A0A3N4HX84_ASCIM</name>
<dbReference type="EMBL" id="ML119720">
    <property type="protein sequence ID" value="RPA77797.1"/>
    <property type="molecule type" value="Genomic_DNA"/>
</dbReference>